<proteinExistence type="predicted"/>
<accession>A0A2P6NP83</accession>
<feature type="compositionally biased region" description="Polar residues" evidence="1">
    <location>
        <begin position="37"/>
        <end position="60"/>
    </location>
</feature>
<feature type="compositionally biased region" description="Basic and acidic residues" evidence="1">
    <location>
        <begin position="1"/>
        <end position="32"/>
    </location>
</feature>
<comment type="caution">
    <text evidence="2">The sequence shown here is derived from an EMBL/GenBank/DDBJ whole genome shotgun (WGS) entry which is preliminary data.</text>
</comment>
<keyword evidence="3" id="KW-1185">Reference proteome</keyword>
<evidence type="ECO:0000313" key="2">
    <source>
        <dbReference type="EMBL" id="PRP85764.1"/>
    </source>
</evidence>
<dbReference type="InParanoid" id="A0A2P6NP83"/>
<feature type="region of interest" description="Disordered" evidence="1">
    <location>
        <begin position="1"/>
        <end position="62"/>
    </location>
</feature>
<evidence type="ECO:0000313" key="3">
    <source>
        <dbReference type="Proteomes" id="UP000241769"/>
    </source>
</evidence>
<dbReference type="Proteomes" id="UP000241769">
    <property type="component" value="Unassembled WGS sequence"/>
</dbReference>
<dbReference type="EMBL" id="MDYQ01000040">
    <property type="protein sequence ID" value="PRP85764.1"/>
    <property type="molecule type" value="Genomic_DNA"/>
</dbReference>
<protein>
    <submittedName>
        <fullName evidence="2">Uncharacterized protein</fullName>
    </submittedName>
</protein>
<reference evidence="2 3" key="1">
    <citation type="journal article" date="2018" name="Genome Biol. Evol.">
        <title>Multiple Roots of Fruiting Body Formation in Amoebozoa.</title>
        <authorList>
            <person name="Hillmann F."/>
            <person name="Forbes G."/>
            <person name="Novohradska S."/>
            <person name="Ferling I."/>
            <person name="Riege K."/>
            <person name="Groth M."/>
            <person name="Westermann M."/>
            <person name="Marz M."/>
            <person name="Spaller T."/>
            <person name="Winckler T."/>
            <person name="Schaap P."/>
            <person name="Glockner G."/>
        </authorList>
    </citation>
    <scope>NUCLEOTIDE SEQUENCE [LARGE SCALE GENOMIC DNA]</scope>
    <source>
        <strain evidence="2 3">Jena</strain>
    </source>
</reference>
<name>A0A2P6NP83_9EUKA</name>
<organism evidence="2 3">
    <name type="scientific">Planoprotostelium fungivorum</name>
    <dbReference type="NCBI Taxonomy" id="1890364"/>
    <lineage>
        <taxon>Eukaryota</taxon>
        <taxon>Amoebozoa</taxon>
        <taxon>Evosea</taxon>
        <taxon>Variosea</taxon>
        <taxon>Cavosteliida</taxon>
        <taxon>Cavosteliaceae</taxon>
        <taxon>Planoprotostelium</taxon>
    </lineage>
</organism>
<sequence>MSVKQRSEKSPEHHKPHNRREFWASREKRGQGCEHGSTVNASGSAPAQSLADMSTTTATSKDLIMNRTRWQDSFRTDMEKPLPLEFQQSFNLLSSIEEAEEEAERETNDEGWVMWTCIISVMSLYKFEVSLSSGDRLRFLYCTERDHDDSEP</sequence>
<gene>
    <name evidence="2" type="ORF">PROFUN_06358</name>
</gene>
<evidence type="ECO:0000256" key="1">
    <source>
        <dbReference type="SAM" id="MobiDB-lite"/>
    </source>
</evidence>
<dbReference type="AlphaFoldDB" id="A0A2P6NP83"/>